<name>A0A7D9MNZ7_PARCT</name>
<feature type="non-terminal residue" evidence="1">
    <location>
        <position position="103"/>
    </location>
</feature>
<evidence type="ECO:0000313" key="2">
    <source>
        <dbReference type="Proteomes" id="UP001152795"/>
    </source>
</evidence>
<sequence>AAACDEKCCGNGNCRHDYHSVREVPVTEDVVAGCRFQVVDILGLDLLNCSFDCIQPVGVMVELDCGLVAFQLEAVNQRRLVADGDGLILNQLGLFPILFLIDE</sequence>
<comment type="caution">
    <text evidence="1">The sequence shown here is derived from an EMBL/GenBank/DDBJ whole genome shotgun (WGS) entry which is preliminary data.</text>
</comment>
<organism evidence="1 2">
    <name type="scientific">Paramuricea clavata</name>
    <name type="common">Red gorgonian</name>
    <name type="synonym">Violescent sea-whip</name>
    <dbReference type="NCBI Taxonomy" id="317549"/>
    <lineage>
        <taxon>Eukaryota</taxon>
        <taxon>Metazoa</taxon>
        <taxon>Cnidaria</taxon>
        <taxon>Anthozoa</taxon>
        <taxon>Octocorallia</taxon>
        <taxon>Malacalcyonacea</taxon>
        <taxon>Plexauridae</taxon>
        <taxon>Paramuricea</taxon>
    </lineage>
</organism>
<gene>
    <name evidence="1" type="ORF">PACLA_8A082976</name>
</gene>
<keyword evidence="2" id="KW-1185">Reference proteome</keyword>
<dbReference type="EMBL" id="CACRXK020050822">
    <property type="protein sequence ID" value="CAB4046358.1"/>
    <property type="molecule type" value="Genomic_DNA"/>
</dbReference>
<protein>
    <submittedName>
        <fullName evidence="1">Uncharacterized protein</fullName>
    </submittedName>
</protein>
<proteinExistence type="predicted"/>
<feature type="non-terminal residue" evidence="1">
    <location>
        <position position="1"/>
    </location>
</feature>
<dbReference type="Proteomes" id="UP001152795">
    <property type="component" value="Unassembled WGS sequence"/>
</dbReference>
<reference evidence="1" key="1">
    <citation type="submission" date="2020-04" db="EMBL/GenBank/DDBJ databases">
        <authorList>
            <person name="Alioto T."/>
            <person name="Alioto T."/>
            <person name="Gomez Garrido J."/>
        </authorList>
    </citation>
    <scope>NUCLEOTIDE SEQUENCE</scope>
    <source>
        <strain evidence="1">A484AB</strain>
    </source>
</reference>
<evidence type="ECO:0000313" key="1">
    <source>
        <dbReference type="EMBL" id="CAB4046358.1"/>
    </source>
</evidence>
<accession>A0A7D9MNZ7</accession>
<dbReference type="AlphaFoldDB" id="A0A7D9MNZ7"/>